<comment type="caution">
    <text evidence="1">The sequence shown here is derived from an EMBL/GenBank/DDBJ whole genome shotgun (WGS) entry which is preliminary data.</text>
</comment>
<proteinExistence type="predicted"/>
<accession>A0ABT4MF00</accession>
<evidence type="ECO:0000313" key="2">
    <source>
        <dbReference type="Proteomes" id="UP001081071"/>
    </source>
</evidence>
<keyword evidence="2" id="KW-1185">Reference proteome</keyword>
<sequence length="74" mass="6956">MTDDVAGAGVVADAFSAGVAAAADFSVVAASTAFSAGAAAEESVRALLGEVESDFGGVAKRCAGAPPTLIPANG</sequence>
<gene>
    <name evidence="1" type="ORF">O4220_13615</name>
</gene>
<dbReference type="EMBL" id="JAPWIJ010000005">
    <property type="protein sequence ID" value="MCZ4519552.1"/>
    <property type="molecule type" value="Genomic_DNA"/>
</dbReference>
<dbReference type="Proteomes" id="UP001081071">
    <property type="component" value="Unassembled WGS sequence"/>
</dbReference>
<name>A0ABT4MF00_9NOCA</name>
<organism evidence="1 2">
    <name type="scientific">Rhodococcus ruber</name>
    <dbReference type="NCBI Taxonomy" id="1830"/>
    <lineage>
        <taxon>Bacteria</taxon>
        <taxon>Bacillati</taxon>
        <taxon>Actinomycetota</taxon>
        <taxon>Actinomycetes</taxon>
        <taxon>Mycobacteriales</taxon>
        <taxon>Nocardiaceae</taxon>
        <taxon>Rhodococcus</taxon>
    </lineage>
</organism>
<evidence type="ECO:0000313" key="1">
    <source>
        <dbReference type="EMBL" id="MCZ4519552.1"/>
    </source>
</evidence>
<dbReference type="RefSeq" id="WP_269604985.1">
    <property type="nucleotide sequence ID" value="NZ_JAPWIJ010000005.1"/>
</dbReference>
<protein>
    <submittedName>
        <fullName evidence="1">Uncharacterized protein</fullName>
    </submittedName>
</protein>
<reference evidence="1" key="1">
    <citation type="submission" date="2022-12" db="EMBL/GenBank/DDBJ databases">
        <authorList>
            <person name="Krivoruchko A.V."/>
            <person name="Elkin A."/>
        </authorList>
    </citation>
    <scope>NUCLEOTIDE SEQUENCE</scope>
    <source>
        <strain evidence="1">IEGM 1391</strain>
    </source>
</reference>